<keyword evidence="2" id="KW-0812">Transmembrane</keyword>
<dbReference type="RefSeq" id="WP_345532046.1">
    <property type="nucleotide sequence ID" value="NZ_BAABLD010000007.1"/>
</dbReference>
<feature type="transmembrane region" description="Helical" evidence="2">
    <location>
        <begin position="21"/>
        <end position="39"/>
    </location>
</feature>
<keyword evidence="2" id="KW-1133">Transmembrane helix</keyword>
<proteinExistence type="predicted"/>
<dbReference type="PANTHER" id="PTHR40278:SF2">
    <property type="entry name" value="TYPE IV PILUS INNER MEMBRANE COMPONENT PILN"/>
    <property type="match status" value="1"/>
</dbReference>
<sequence length="199" mass="22497">MIRINLLPHREEARKQRRQQFYTLLGLVALLAGAIWFVGHTIIGQQISTQEATNDFLKREIAVLDKEIAEIKRLQEQTQSLLSRKQVIESLQSNRAETVHVLNELGKQVPEGVFIRSIKQNGARIQLMGYAQSNARVSQLMRNLDASPIFEKPDLVEIKTADLNRRRVGDFNLYVSIERAPVEPADSPAAGGTTNKEQK</sequence>
<dbReference type="InterPro" id="IPR007813">
    <property type="entry name" value="PilN"/>
</dbReference>
<organism evidence="3 4">
    <name type="scientific">Viridibacterium curvum</name>
    <dbReference type="NCBI Taxonomy" id="1101404"/>
    <lineage>
        <taxon>Bacteria</taxon>
        <taxon>Pseudomonadati</taxon>
        <taxon>Pseudomonadota</taxon>
        <taxon>Betaproteobacteria</taxon>
        <taxon>Rhodocyclales</taxon>
        <taxon>Rhodocyclaceae</taxon>
        <taxon>Viridibacterium</taxon>
    </lineage>
</organism>
<keyword evidence="2" id="KW-0472">Membrane</keyword>
<protein>
    <submittedName>
        <fullName evidence="3">Type 4a pilus biogenesis protein PilN</fullName>
    </submittedName>
</protein>
<evidence type="ECO:0000256" key="1">
    <source>
        <dbReference type="SAM" id="Coils"/>
    </source>
</evidence>
<feature type="coiled-coil region" evidence="1">
    <location>
        <begin position="47"/>
        <end position="84"/>
    </location>
</feature>
<evidence type="ECO:0000313" key="4">
    <source>
        <dbReference type="Proteomes" id="UP001500547"/>
    </source>
</evidence>
<comment type="caution">
    <text evidence="3">The sequence shown here is derived from an EMBL/GenBank/DDBJ whole genome shotgun (WGS) entry which is preliminary data.</text>
</comment>
<dbReference type="InterPro" id="IPR052534">
    <property type="entry name" value="Extracell_DNA_Util/SecSys_Comp"/>
</dbReference>
<gene>
    <name evidence="3" type="primary">pilN</name>
    <name evidence="3" type="ORF">GCM10025770_12780</name>
</gene>
<dbReference type="PANTHER" id="PTHR40278">
    <property type="entry name" value="DNA UTILIZATION PROTEIN HOFN"/>
    <property type="match status" value="1"/>
</dbReference>
<evidence type="ECO:0000313" key="3">
    <source>
        <dbReference type="EMBL" id="GAA5162301.1"/>
    </source>
</evidence>
<dbReference type="EMBL" id="BAABLD010000007">
    <property type="protein sequence ID" value="GAA5162301.1"/>
    <property type="molecule type" value="Genomic_DNA"/>
</dbReference>
<name>A0ABP9QIB2_9RHOO</name>
<dbReference type="Pfam" id="PF05137">
    <property type="entry name" value="PilN"/>
    <property type="match status" value="1"/>
</dbReference>
<reference evidence="4" key="1">
    <citation type="journal article" date="2019" name="Int. J. Syst. Evol. Microbiol.">
        <title>The Global Catalogue of Microorganisms (GCM) 10K type strain sequencing project: providing services to taxonomists for standard genome sequencing and annotation.</title>
        <authorList>
            <consortium name="The Broad Institute Genomics Platform"/>
            <consortium name="The Broad Institute Genome Sequencing Center for Infectious Disease"/>
            <person name="Wu L."/>
            <person name="Ma J."/>
        </authorList>
    </citation>
    <scope>NUCLEOTIDE SEQUENCE [LARGE SCALE GENOMIC DNA]</scope>
    <source>
        <strain evidence="4">JCM 18715</strain>
    </source>
</reference>
<evidence type="ECO:0000256" key="2">
    <source>
        <dbReference type="SAM" id="Phobius"/>
    </source>
</evidence>
<accession>A0ABP9QIB2</accession>
<keyword evidence="1" id="KW-0175">Coiled coil</keyword>
<keyword evidence="4" id="KW-1185">Reference proteome</keyword>
<dbReference type="Proteomes" id="UP001500547">
    <property type="component" value="Unassembled WGS sequence"/>
</dbReference>